<dbReference type="NCBIfam" id="NF007074">
    <property type="entry name" value="PRK09525.1"/>
    <property type="match status" value="1"/>
</dbReference>
<feature type="binding site" evidence="11">
    <location>
        <position position="465"/>
    </location>
    <ligand>
        <name>substrate</name>
    </ligand>
</feature>
<dbReference type="Pfam" id="PF02836">
    <property type="entry name" value="Glyco_hydro_2_C"/>
    <property type="match status" value="1"/>
</dbReference>
<gene>
    <name evidence="11" type="primary">lacZ</name>
    <name evidence="13" type="ORF">RBJ30_22490</name>
</gene>
<evidence type="ECO:0000259" key="12">
    <source>
        <dbReference type="SMART" id="SM01038"/>
    </source>
</evidence>
<dbReference type="InterPro" id="IPR006104">
    <property type="entry name" value="Glyco_hydro_2_N"/>
</dbReference>
<dbReference type="PRINTS" id="PR00132">
    <property type="entry name" value="GLHYDRLASE2"/>
</dbReference>
<evidence type="ECO:0000313" key="14">
    <source>
        <dbReference type="Proteomes" id="UP001236270"/>
    </source>
</evidence>
<proteinExistence type="inferred from homology"/>
<accession>A0AAU8ZF11</accession>
<dbReference type="FunFam" id="3.20.20.80:FF:000018">
    <property type="entry name" value="Beta-galactosidase"/>
    <property type="match status" value="1"/>
</dbReference>
<dbReference type="InterPro" id="IPR014718">
    <property type="entry name" value="GH-type_carb-bd"/>
</dbReference>
<dbReference type="GeneID" id="61386623"/>
<evidence type="ECO:0000256" key="11">
    <source>
        <dbReference type="HAMAP-Rule" id="MF_01687"/>
    </source>
</evidence>
<dbReference type="InterPro" id="IPR004199">
    <property type="entry name" value="B-gal_small/dom_5"/>
</dbReference>
<dbReference type="GO" id="GO:0030246">
    <property type="term" value="F:carbohydrate binding"/>
    <property type="evidence" value="ECO:0007669"/>
    <property type="project" value="InterPro"/>
</dbReference>
<feature type="site" description="Transition state stabilizer" evidence="11">
    <location>
        <position position="395"/>
    </location>
</feature>
<dbReference type="InterPro" id="IPR023933">
    <property type="entry name" value="Glyco_hydro_2_beta_Galsidase"/>
</dbReference>
<keyword evidence="5 11" id="KW-0479">Metal-binding</keyword>
<dbReference type="GO" id="GO:0005990">
    <property type="term" value="P:lactose catabolic process"/>
    <property type="evidence" value="ECO:0007669"/>
    <property type="project" value="TreeGrafter"/>
</dbReference>
<keyword evidence="6 11" id="KW-0378">Hydrolase</keyword>
<protein>
    <recommendedName>
        <fullName evidence="4 11">Beta-galactosidase</fullName>
        <shortName evidence="11">Beta-gal</shortName>
        <ecNumber evidence="3 11">3.2.1.23</ecNumber>
    </recommendedName>
    <alternativeName>
        <fullName evidence="10 11">Lactase</fullName>
    </alternativeName>
</protein>
<feature type="binding site" evidence="11">
    <location>
        <begin position="541"/>
        <end position="544"/>
    </location>
    <ligand>
        <name>substrate</name>
    </ligand>
</feature>
<dbReference type="SUPFAM" id="SSF49785">
    <property type="entry name" value="Galactose-binding domain-like"/>
    <property type="match status" value="1"/>
</dbReference>
<dbReference type="Pfam" id="PF02929">
    <property type="entry name" value="Bgal_small_N"/>
    <property type="match status" value="1"/>
</dbReference>
<dbReference type="PROSITE" id="PS00608">
    <property type="entry name" value="GLYCOSYL_HYDROL_F2_2"/>
    <property type="match status" value="1"/>
</dbReference>
<feature type="active site" description="Proton donor" evidence="11">
    <location>
        <position position="465"/>
    </location>
</feature>
<dbReference type="InterPro" id="IPR006103">
    <property type="entry name" value="Glyco_hydro_2_cat"/>
</dbReference>
<dbReference type="PANTHER" id="PTHR46323:SF2">
    <property type="entry name" value="BETA-GALACTOSIDASE"/>
    <property type="match status" value="1"/>
</dbReference>
<dbReference type="Gene3D" id="2.60.120.260">
    <property type="entry name" value="Galactose-binding domain-like"/>
    <property type="match status" value="1"/>
</dbReference>
<comment type="cofactor">
    <cofactor evidence="11">
        <name>Mg(2+)</name>
        <dbReference type="ChEBI" id="CHEBI:18420"/>
    </cofactor>
    <text evidence="11">Binds 2 magnesium ions per monomer.</text>
</comment>
<dbReference type="Gene3D" id="3.20.20.80">
    <property type="entry name" value="Glycosidases"/>
    <property type="match status" value="1"/>
</dbReference>
<dbReference type="Gene3D" id="2.70.98.10">
    <property type="match status" value="1"/>
</dbReference>
<dbReference type="SUPFAM" id="SSF49303">
    <property type="entry name" value="beta-Galactosidase/glucuronidase domain"/>
    <property type="match status" value="2"/>
</dbReference>
<dbReference type="InterPro" id="IPR006102">
    <property type="entry name" value="Ig-like_GH2"/>
</dbReference>
<dbReference type="InterPro" id="IPR036156">
    <property type="entry name" value="Beta-gal/glucu_dom_sf"/>
</dbReference>
<dbReference type="SMART" id="SM01038">
    <property type="entry name" value="Bgal_small_N"/>
    <property type="match status" value="1"/>
</dbReference>
<feature type="binding site" evidence="11">
    <location>
        <position position="1008"/>
    </location>
    <ligand>
        <name>substrate</name>
    </ligand>
</feature>
<feature type="binding site" evidence="11">
    <location>
        <position position="206"/>
    </location>
    <ligand>
        <name>substrate</name>
    </ligand>
</feature>
<feature type="site" description="Transition state stabilizer" evidence="11">
    <location>
        <position position="361"/>
    </location>
</feature>
<comment type="caution">
    <text evidence="13">The sequence shown here is derived from an EMBL/GenBank/DDBJ whole genome shotgun (WGS) entry which is preliminary data.</text>
</comment>
<evidence type="ECO:0000256" key="7">
    <source>
        <dbReference type="ARBA" id="ARBA00022842"/>
    </source>
</evidence>
<dbReference type="AlphaFoldDB" id="A0AAU8ZF11"/>
<feature type="binding site" evidence="11">
    <location>
        <position position="107"/>
    </location>
    <ligand>
        <name>substrate</name>
    </ligand>
</feature>
<dbReference type="Proteomes" id="UP001236270">
    <property type="component" value="Unassembled WGS sequence"/>
</dbReference>
<feature type="active site" description="Nucleophile" evidence="11">
    <location>
        <position position="541"/>
    </location>
</feature>
<evidence type="ECO:0000256" key="1">
    <source>
        <dbReference type="ARBA" id="ARBA00001412"/>
    </source>
</evidence>
<evidence type="ECO:0000256" key="10">
    <source>
        <dbReference type="ARBA" id="ARBA00032230"/>
    </source>
</evidence>
<feature type="binding site" evidence="11">
    <location>
        <position position="608"/>
    </location>
    <ligand>
        <name>substrate</name>
    </ligand>
</feature>
<keyword evidence="8 11" id="KW-0915">Sodium</keyword>
<feature type="binding site" evidence="11">
    <location>
        <position position="422"/>
    </location>
    <ligand>
        <name>Mg(2+)</name>
        <dbReference type="ChEBI" id="CHEBI:18420"/>
        <label>1</label>
    </ligand>
</feature>
<dbReference type="InterPro" id="IPR023230">
    <property type="entry name" value="Glyco_hydro_2_CS"/>
</dbReference>
<feature type="binding site" evidence="11">
    <location>
        <position position="601"/>
    </location>
    <ligand>
        <name>Mg(2+)</name>
        <dbReference type="ChEBI" id="CHEBI:18420"/>
        <label>2</label>
    </ligand>
</feature>
<evidence type="ECO:0000256" key="6">
    <source>
        <dbReference type="ARBA" id="ARBA00022801"/>
    </source>
</evidence>
<evidence type="ECO:0000256" key="4">
    <source>
        <dbReference type="ARBA" id="ARBA00013303"/>
    </source>
</evidence>
<feature type="binding site" evidence="11">
    <location>
        <position position="605"/>
    </location>
    <ligand>
        <name>Na(+)</name>
        <dbReference type="ChEBI" id="CHEBI:29101"/>
    </ligand>
</feature>
<dbReference type="EMBL" id="JAVDNV010000021">
    <property type="protein sequence ID" value="MDQ2311838.1"/>
    <property type="molecule type" value="Genomic_DNA"/>
</dbReference>
<dbReference type="GO" id="GO:0009341">
    <property type="term" value="C:beta-galactosidase complex"/>
    <property type="evidence" value="ECO:0007669"/>
    <property type="project" value="InterPro"/>
</dbReference>
<feature type="binding site" evidence="11">
    <location>
        <position position="465"/>
    </location>
    <ligand>
        <name>Mg(2+)</name>
        <dbReference type="ChEBI" id="CHEBI:18420"/>
        <label>1</label>
    </ligand>
</feature>
<dbReference type="PROSITE" id="PS00719">
    <property type="entry name" value="GLYCOSYL_HYDROL_F2_1"/>
    <property type="match status" value="1"/>
</dbReference>
<dbReference type="SUPFAM" id="SSF74650">
    <property type="entry name" value="Galactose mutarotase-like"/>
    <property type="match status" value="1"/>
</dbReference>
<dbReference type="EC" id="3.2.1.23" evidence="3 11"/>
<dbReference type="HAMAP" id="MF_01687">
    <property type="entry name" value="Beta_gal"/>
    <property type="match status" value="1"/>
</dbReference>
<dbReference type="InterPro" id="IPR011013">
    <property type="entry name" value="Gal_mutarotase_sf_dom"/>
</dbReference>
<comment type="similarity">
    <text evidence="2 11">Belongs to the glycosyl hydrolase 2 family.</text>
</comment>
<dbReference type="GO" id="GO:0000287">
    <property type="term" value="F:magnesium ion binding"/>
    <property type="evidence" value="ECO:0007669"/>
    <property type="project" value="UniProtKB-UniRule"/>
</dbReference>
<evidence type="ECO:0000313" key="13">
    <source>
        <dbReference type="EMBL" id="MDQ2311838.1"/>
    </source>
</evidence>
<organism evidence="13 14">
    <name type="scientific">Pluralibacter gergoviae</name>
    <name type="common">Enterobacter gergoviae</name>
    <dbReference type="NCBI Taxonomy" id="61647"/>
    <lineage>
        <taxon>Bacteria</taxon>
        <taxon>Pseudomonadati</taxon>
        <taxon>Pseudomonadota</taxon>
        <taxon>Gammaproteobacteria</taxon>
        <taxon>Enterobacterales</taxon>
        <taxon>Enterobacteriaceae</taxon>
        <taxon>Pluralibacter</taxon>
    </lineage>
</organism>
<evidence type="ECO:0000256" key="5">
    <source>
        <dbReference type="ARBA" id="ARBA00022723"/>
    </source>
</evidence>
<feature type="binding site" evidence="11">
    <location>
        <position position="206"/>
    </location>
    <ligand>
        <name>Na(+)</name>
        <dbReference type="ChEBI" id="CHEBI:29101"/>
    </ligand>
</feature>
<name>A0AAU8ZF11_PLUGE</name>
<dbReference type="FunFam" id="2.60.40.10:FF:000680">
    <property type="entry name" value="Beta-galactosidase"/>
    <property type="match status" value="1"/>
</dbReference>
<dbReference type="Pfam" id="PF16353">
    <property type="entry name" value="LacZ_4"/>
    <property type="match status" value="1"/>
</dbReference>
<dbReference type="SUPFAM" id="SSF51445">
    <property type="entry name" value="(Trans)glycosidases"/>
    <property type="match status" value="1"/>
</dbReference>
<dbReference type="InterPro" id="IPR017853">
    <property type="entry name" value="GH"/>
</dbReference>
<dbReference type="Gene3D" id="2.60.40.10">
    <property type="entry name" value="Immunoglobulins"/>
    <property type="match status" value="2"/>
</dbReference>
<feature type="domain" description="Beta galactosidase small chain/" evidence="12">
    <location>
        <begin position="756"/>
        <end position="1030"/>
    </location>
</feature>
<dbReference type="InterPro" id="IPR006101">
    <property type="entry name" value="Glyco_hydro_2"/>
</dbReference>
<feature type="binding site" evidence="11">
    <location>
        <position position="608"/>
    </location>
    <ligand>
        <name>Na(+)</name>
        <dbReference type="ChEBI" id="CHEBI:29101"/>
    </ligand>
</feature>
<keyword evidence="9 11" id="KW-0326">Glycosidase</keyword>
<dbReference type="Pfam" id="PF02837">
    <property type="entry name" value="Glyco_hydro_2_N"/>
    <property type="match status" value="1"/>
</dbReference>
<dbReference type="PANTHER" id="PTHR46323">
    <property type="entry name" value="BETA-GALACTOSIDASE"/>
    <property type="match status" value="1"/>
</dbReference>
<dbReference type="RefSeq" id="WP_048254094.1">
    <property type="nucleotide sequence ID" value="NZ_CBCSIS010000014.1"/>
</dbReference>
<comment type="catalytic activity">
    <reaction evidence="1 11">
        <text>Hydrolysis of terminal non-reducing beta-D-galactose residues in beta-D-galactosides.</text>
        <dbReference type="EC" id="3.2.1.23"/>
    </reaction>
</comment>
<dbReference type="InterPro" id="IPR050347">
    <property type="entry name" value="Bact_Beta-galactosidase"/>
</dbReference>
<dbReference type="Pfam" id="PF00703">
    <property type="entry name" value="Glyco_hydro_2"/>
    <property type="match status" value="1"/>
</dbReference>
<dbReference type="InterPro" id="IPR013783">
    <property type="entry name" value="Ig-like_fold"/>
</dbReference>
<comment type="cofactor">
    <cofactor evidence="11">
        <name>Na(+)</name>
        <dbReference type="ChEBI" id="CHEBI:29101"/>
    </cofactor>
    <text evidence="11">Binds 1 sodium ion per monomer.</text>
</comment>
<evidence type="ECO:0000256" key="8">
    <source>
        <dbReference type="ARBA" id="ARBA00023053"/>
    </source>
</evidence>
<reference evidence="13" key="1">
    <citation type="submission" date="2023-08" db="EMBL/GenBank/DDBJ databases">
        <title>WGS of pathogenic bacterial species, Los Angeles County Public Health Laboratories.</title>
        <authorList>
            <person name="Garrigues J.M."/>
            <person name="Green N.M."/>
        </authorList>
    </citation>
    <scope>NUCLEOTIDE SEQUENCE</scope>
    <source>
        <strain evidence="13">LACPHL-BACT-2023-00068</strain>
    </source>
</reference>
<dbReference type="InterPro" id="IPR023232">
    <property type="entry name" value="Glyco_hydro_2_AS"/>
</dbReference>
<evidence type="ECO:0000256" key="3">
    <source>
        <dbReference type="ARBA" id="ARBA00012756"/>
    </source>
</evidence>
<dbReference type="GO" id="GO:0004565">
    <property type="term" value="F:beta-galactosidase activity"/>
    <property type="evidence" value="ECO:0007669"/>
    <property type="project" value="UniProtKB-EC"/>
</dbReference>
<evidence type="ECO:0000256" key="2">
    <source>
        <dbReference type="ARBA" id="ARBA00007401"/>
    </source>
</evidence>
<sequence length="1035" mass="116949">MHSPLTRRETSLEQVLARRDWQEPTILHVNRLPSHAPFCSWRDEAQARDGLPSARRILLDGAWQFTWHARPEAVDPRWLAEDLPQSRPIPVPSNWQLAGYDAPIYTNVRYPITTTPPRVPEENPTGCYSRTFTVPPAWLAQGQTRIVFDGVSSAFHLFCNGEWIGYSQDSRLPAEFDLSGALRAGENRLCVLVLRWSCGTWLEDQDMWRMSGIFRSVSLLHKPQTHIADFTLTPALDALYRDGELCADVQVSAAQAGAEVALTLWQGTEKVACQRSPLGTAIVDERGAYAERVAFALPVKAPRLWSAESPECYRAVISLYDADGALLEAEAATVGFRRVDISGGLLRLNGKPLLIRGVNRHEFHPERGQAINEADMVQDILLMKQNNFNAVRCSHYPNAPRWYELCDRYGLYVVDEANIETHGMVPMGRLSDDPAWFPAYSARVTRMVQCNRNHPSIIIWSLGNESGHGSTHDALYRWLKSADPSRPVQYEGGGANTAATDIVCPMYARVDEDQPFPAVPKWSIKKWVGMPGEQRPLILCEYAHAMGNSLGGFDAYWRAFRQYPRLQGGFVWDWADQALRIETDDGLPGWAYGGDFGDTPNDRQFCMNGLVFADRAPHPSLTEAKHAQQFFQFSLRDRRPLRVAVRSEYLFRATDNERLYWRIEAAGEIIRAGEATLALGPEEEALLTLADDLSLPAAAQHLYLTLEVRQLRETAWSPADHLVAWQQFPLASGLAVPAATQPGQRPVLEVEEDGYAITHGNQRWQFDRRSGRLTAWCADGENRLLSPPGDLFVRAPLDNDIGVSEADRIDPNAWSERWKAAGLYQLETECVSCEASLYADRAEVISTFRYYRPGGELAILSRWQMVVDDRGAMHIAVDGERAGNLPPLARIGLAFQVRPEAQAVEWLGLGPHENYPDRRSSACFSRWKRPLEEMSTPYVFPSENGLRCDTRELKYGGWQVADKFHFSVMPYGIRQLMEKDHWHLMCPEAGVWITLDHRHMGVGGDDSWTPSVQPQWLLEETQWHYRITIGYRTLS</sequence>
<keyword evidence="7 11" id="KW-0460">Magnesium</keyword>
<dbReference type="InterPro" id="IPR008979">
    <property type="entry name" value="Galactose-bd-like_sf"/>
</dbReference>
<evidence type="ECO:0000256" key="9">
    <source>
        <dbReference type="ARBA" id="ARBA00023295"/>
    </source>
</evidence>
<comment type="subunit">
    <text evidence="11">Homotetramer.</text>
</comment>
<dbReference type="InterPro" id="IPR032312">
    <property type="entry name" value="LacZ_4"/>
</dbReference>
<feature type="binding site" evidence="11">
    <location>
        <position position="420"/>
    </location>
    <ligand>
        <name>Mg(2+)</name>
        <dbReference type="ChEBI" id="CHEBI:18420"/>
        <label>1</label>
    </ligand>
</feature>